<feature type="signal peptide" evidence="1">
    <location>
        <begin position="1"/>
        <end position="20"/>
    </location>
</feature>
<keyword evidence="3" id="KW-1185">Reference proteome</keyword>
<reference evidence="2 3" key="1">
    <citation type="journal article" date="2014" name="BMC Genomics">
        <title>Architecture and functions of a multipartite genome of the methylotrophic bacterium Paracoccus aminophilus JCM 7686, containing primary and secondary chromids.</title>
        <authorList>
            <person name="Dziewit L."/>
            <person name="Czarnecki J."/>
            <person name="Wibberg D."/>
            <person name="Radlinska M."/>
            <person name="Mrozek P."/>
            <person name="Szymczak M."/>
            <person name="Schluter A."/>
            <person name="Puhler A."/>
            <person name="Bartosik D."/>
        </authorList>
    </citation>
    <scope>NUCLEOTIDE SEQUENCE [LARGE SCALE GENOMIC DNA]</scope>
    <source>
        <strain evidence="2">JCM 7686</strain>
        <plasmid evidence="3">Plasmid pAMI5</plasmid>
    </source>
</reference>
<sequence>MIAKSFIVALAVVAAAPAIASAQSINSGLSMEARLLNVDASAFTANELAVISAEDGNVNQQSRAAYITAEKSRNLSTAIASDDNVTAFGINAPQRVGRD</sequence>
<feature type="chain" id="PRO_5004534787" evidence="1">
    <location>
        <begin position="21"/>
        <end position="99"/>
    </location>
</feature>
<name>S5Y5Z2_PARAH</name>
<dbReference type="HOGENOM" id="CLU_2344116_0_0_5"/>
<dbReference type="Proteomes" id="UP000015480">
    <property type="component" value="Plasmid pAMI5"/>
</dbReference>
<proteinExistence type="predicted"/>
<protein>
    <submittedName>
        <fullName evidence="2">Uncharacterized protein</fullName>
    </submittedName>
</protein>
<dbReference type="KEGG" id="pami:JCM7686_pAMI5p024"/>
<keyword evidence="2" id="KW-0614">Plasmid</keyword>
<dbReference type="OrthoDB" id="7781699at2"/>
<evidence type="ECO:0000256" key="1">
    <source>
        <dbReference type="SAM" id="SignalP"/>
    </source>
</evidence>
<dbReference type="RefSeq" id="WP_020952862.1">
    <property type="nucleotide sequence ID" value="NC_022043.1"/>
</dbReference>
<dbReference type="AlphaFoldDB" id="S5Y5Z2"/>
<keyword evidence="1" id="KW-0732">Signal</keyword>
<gene>
    <name evidence="2" type="ORF">JCM7686_pAMI5p024</name>
</gene>
<dbReference type="PATRIC" id="fig|1367847.3.peg.4048"/>
<evidence type="ECO:0000313" key="3">
    <source>
        <dbReference type="Proteomes" id="UP000015480"/>
    </source>
</evidence>
<geneLocation type="plasmid" evidence="2 3">
    <name>pAMI5</name>
</geneLocation>
<dbReference type="EMBL" id="CP006653">
    <property type="protein sequence ID" value="AGT11090.1"/>
    <property type="molecule type" value="Genomic_DNA"/>
</dbReference>
<evidence type="ECO:0000313" key="2">
    <source>
        <dbReference type="EMBL" id="AGT11090.1"/>
    </source>
</evidence>
<organism evidence="2 3">
    <name type="scientific">Paracoccus aminophilus JCM 7686</name>
    <dbReference type="NCBI Taxonomy" id="1367847"/>
    <lineage>
        <taxon>Bacteria</taxon>
        <taxon>Pseudomonadati</taxon>
        <taxon>Pseudomonadota</taxon>
        <taxon>Alphaproteobacteria</taxon>
        <taxon>Rhodobacterales</taxon>
        <taxon>Paracoccaceae</taxon>
        <taxon>Paracoccus</taxon>
    </lineage>
</organism>
<accession>S5Y5Z2</accession>